<dbReference type="Pfam" id="PF07762">
    <property type="entry name" value="DUF1618"/>
    <property type="match status" value="1"/>
</dbReference>
<sequence>MGFVNLHPGILLCDLLLVTDSHRLGYIRLPPPLRSDASLRGDPRLSLAIAVVRDRINYVKQAAASLEALPNNLQELLHPRWLHGRRMEQAGY</sequence>
<organism evidence="3 4">
    <name type="scientific">Panicum miliaceum</name>
    <name type="common">Proso millet</name>
    <name type="synonym">Broomcorn millet</name>
    <dbReference type="NCBI Taxonomy" id="4540"/>
    <lineage>
        <taxon>Eukaryota</taxon>
        <taxon>Viridiplantae</taxon>
        <taxon>Streptophyta</taxon>
        <taxon>Embryophyta</taxon>
        <taxon>Tracheophyta</taxon>
        <taxon>Spermatophyta</taxon>
        <taxon>Magnoliopsida</taxon>
        <taxon>Liliopsida</taxon>
        <taxon>Poales</taxon>
        <taxon>Poaceae</taxon>
        <taxon>PACMAD clade</taxon>
        <taxon>Panicoideae</taxon>
        <taxon>Panicodae</taxon>
        <taxon>Paniceae</taxon>
        <taxon>Panicinae</taxon>
        <taxon>Panicum</taxon>
        <taxon>Panicum sect. Panicum</taxon>
    </lineage>
</organism>
<feature type="domain" description="DUF1618" evidence="2">
    <location>
        <begin position="4"/>
        <end position="60"/>
    </location>
</feature>
<evidence type="ECO:0000313" key="3">
    <source>
        <dbReference type="EMBL" id="RLM85951.1"/>
    </source>
</evidence>
<evidence type="ECO:0000313" key="4">
    <source>
        <dbReference type="Proteomes" id="UP000275267"/>
    </source>
</evidence>
<protein>
    <recommendedName>
        <fullName evidence="2">DUF1618 domain-containing protein</fullName>
    </recommendedName>
</protein>
<proteinExistence type="predicted"/>
<keyword evidence="4" id="KW-1185">Reference proteome</keyword>
<keyword evidence="1" id="KW-0732">Signal</keyword>
<dbReference type="Proteomes" id="UP000275267">
    <property type="component" value="Unassembled WGS sequence"/>
</dbReference>
<evidence type="ECO:0000256" key="1">
    <source>
        <dbReference type="SAM" id="SignalP"/>
    </source>
</evidence>
<reference evidence="4" key="1">
    <citation type="journal article" date="2019" name="Nat. Commun.">
        <title>The genome of broomcorn millet.</title>
        <authorList>
            <person name="Zou C."/>
            <person name="Miki D."/>
            <person name="Li D."/>
            <person name="Tang Q."/>
            <person name="Xiao L."/>
            <person name="Rajput S."/>
            <person name="Deng P."/>
            <person name="Jia W."/>
            <person name="Huang R."/>
            <person name="Zhang M."/>
            <person name="Sun Y."/>
            <person name="Hu J."/>
            <person name="Fu X."/>
            <person name="Schnable P.S."/>
            <person name="Li F."/>
            <person name="Zhang H."/>
            <person name="Feng B."/>
            <person name="Zhu X."/>
            <person name="Liu R."/>
            <person name="Schnable J.C."/>
            <person name="Zhu J.-K."/>
            <person name="Zhang H."/>
        </authorList>
    </citation>
    <scope>NUCLEOTIDE SEQUENCE [LARGE SCALE GENOMIC DNA]</scope>
</reference>
<gene>
    <name evidence="3" type="ORF">C2845_PM04G10440</name>
</gene>
<dbReference type="InterPro" id="IPR011676">
    <property type="entry name" value="DUF1618"/>
</dbReference>
<dbReference type="EMBL" id="PQIB02000011">
    <property type="protein sequence ID" value="RLM85951.1"/>
    <property type="molecule type" value="Genomic_DNA"/>
</dbReference>
<evidence type="ECO:0000259" key="2">
    <source>
        <dbReference type="Pfam" id="PF07762"/>
    </source>
</evidence>
<feature type="signal peptide" evidence="1">
    <location>
        <begin position="1"/>
        <end position="21"/>
    </location>
</feature>
<feature type="chain" id="PRO_5018041567" description="DUF1618 domain-containing protein" evidence="1">
    <location>
        <begin position="22"/>
        <end position="92"/>
    </location>
</feature>
<comment type="caution">
    <text evidence="3">The sequence shown here is derived from an EMBL/GenBank/DDBJ whole genome shotgun (WGS) entry which is preliminary data.</text>
</comment>
<accession>A0A3L6QSB6</accession>
<dbReference type="AlphaFoldDB" id="A0A3L6QSB6"/>
<name>A0A3L6QSB6_PANMI</name>